<accession>A0ACC0CRH4</accession>
<dbReference type="EMBL" id="MU394359">
    <property type="protein sequence ID" value="KAI6082987.1"/>
    <property type="molecule type" value="Genomic_DNA"/>
</dbReference>
<gene>
    <name evidence="1" type="ORF">F4821DRAFT_245659</name>
</gene>
<name>A0ACC0CRH4_9PEZI</name>
<sequence length="707" mass="80758">MSSTIASTDTDERDEWFPHVPLQGARDIRLVRILPKANDLDGFELKLSTTHLDDPIPYVALSYTWEAAELDPKTGDFAPTLKFEVRCHGGYIKVTENLLDFLQRARQTADISETYYWIDQISINQADPVERARQVAMMGSIYKAAGNVHIWLGKNNPSPQFLWVYNSFIPLILRLDGELRDRGISLGSNSWDCSTPELVQGLGASVCKEWRENYEAFFWFFYIRRWFLRAWILQEVTLKDPSQIRVSCGDEEFSWEVFESFTRFVERSSWHHSLPFLYVTWAEKLVGPMVPLLNLLKGRRYIDMQVRGGSELQNWKANFIWDIGPQDERQIWYSIFLHFLRTTRFMSAKDPRDHIYSLLGMLAEFLPTGMECPFTPDYEAPTVNVFKDVATHILKNTPSLYLLSTVSFGLCNGEIVIPGGRAGWPSWVPDFSDETAFAPSLSTTVYMVSNGKQYYNASKIDTIEYQPPTVHDEVLTVYGAQIGTVGKCNDRRRVVSGSENLPFLCFILDLCVRGEAQYLSSSQTWIEAVWRTMMVDCIPANWDTQPSALFRSWLFEHIVCAIKFKGREHGVKSYLESKATVVGLLRRISNDPYLSSALPTWEEVEQKTSGYVDQDHVEKHPFELLACESFLTGRWYLTTGGYLGSGPASITEGDEIWLLKGGKMPMILRKAADNQHRLVGESYLHGAMYGESMTDELVSRMGPVEII</sequence>
<reference evidence="1 2" key="1">
    <citation type="journal article" date="2022" name="New Phytol.">
        <title>Ecological generalism drives hyperdiversity of secondary metabolite gene clusters in xylarialean endophytes.</title>
        <authorList>
            <person name="Franco M.E.E."/>
            <person name="Wisecaver J.H."/>
            <person name="Arnold A.E."/>
            <person name="Ju Y.M."/>
            <person name="Slot J.C."/>
            <person name="Ahrendt S."/>
            <person name="Moore L.P."/>
            <person name="Eastman K.E."/>
            <person name="Scott K."/>
            <person name="Konkel Z."/>
            <person name="Mondo S.J."/>
            <person name="Kuo A."/>
            <person name="Hayes R.D."/>
            <person name="Haridas S."/>
            <person name="Andreopoulos B."/>
            <person name="Riley R."/>
            <person name="LaButti K."/>
            <person name="Pangilinan J."/>
            <person name="Lipzen A."/>
            <person name="Amirebrahimi M."/>
            <person name="Yan J."/>
            <person name="Adam C."/>
            <person name="Keymanesh K."/>
            <person name="Ng V."/>
            <person name="Louie K."/>
            <person name="Northen T."/>
            <person name="Drula E."/>
            <person name="Henrissat B."/>
            <person name="Hsieh H.M."/>
            <person name="Youens-Clark K."/>
            <person name="Lutzoni F."/>
            <person name="Miadlikowska J."/>
            <person name="Eastwood D.C."/>
            <person name="Hamelin R.C."/>
            <person name="Grigoriev I.V."/>
            <person name="U'Ren J.M."/>
        </authorList>
    </citation>
    <scope>NUCLEOTIDE SEQUENCE [LARGE SCALE GENOMIC DNA]</scope>
    <source>
        <strain evidence="1 2">ER1909</strain>
    </source>
</reference>
<keyword evidence="2" id="KW-1185">Reference proteome</keyword>
<protein>
    <submittedName>
        <fullName evidence="1">Heterokaryon incompatibility protein-domain-containing protein</fullName>
    </submittedName>
</protein>
<organism evidence="1 2">
    <name type="scientific">Hypoxylon rubiginosum</name>
    <dbReference type="NCBI Taxonomy" id="110542"/>
    <lineage>
        <taxon>Eukaryota</taxon>
        <taxon>Fungi</taxon>
        <taxon>Dikarya</taxon>
        <taxon>Ascomycota</taxon>
        <taxon>Pezizomycotina</taxon>
        <taxon>Sordariomycetes</taxon>
        <taxon>Xylariomycetidae</taxon>
        <taxon>Xylariales</taxon>
        <taxon>Hypoxylaceae</taxon>
        <taxon>Hypoxylon</taxon>
    </lineage>
</organism>
<proteinExistence type="predicted"/>
<evidence type="ECO:0000313" key="2">
    <source>
        <dbReference type="Proteomes" id="UP001497680"/>
    </source>
</evidence>
<evidence type="ECO:0000313" key="1">
    <source>
        <dbReference type="EMBL" id="KAI6082987.1"/>
    </source>
</evidence>
<dbReference type="Proteomes" id="UP001497680">
    <property type="component" value="Unassembled WGS sequence"/>
</dbReference>
<comment type="caution">
    <text evidence="1">The sequence shown here is derived from an EMBL/GenBank/DDBJ whole genome shotgun (WGS) entry which is preliminary data.</text>
</comment>